<feature type="non-terminal residue" evidence="2">
    <location>
        <position position="255"/>
    </location>
</feature>
<dbReference type="RefSeq" id="WP_149353856.1">
    <property type="nucleotide sequence ID" value="NZ_VTRV01000232.1"/>
</dbReference>
<evidence type="ECO:0000259" key="1">
    <source>
        <dbReference type="Pfam" id="PF01471"/>
    </source>
</evidence>
<comment type="caution">
    <text evidence="2">The sequence shown here is derived from an EMBL/GenBank/DDBJ whole genome shotgun (WGS) entry which is preliminary data.</text>
</comment>
<dbReference type="InterPro" id="IPR036365">
    <property type="entry name" value="PGBD-like_sf"/>
</dbReference>
<name>A0A5D8YG05_9GAMM</name>
<dbReference type="Proteomes" id="UP000323164">
    <property type="component" value="Unassembled WGS sequence"/>
</dbReference>
<gene>
    <name evidence="2" type="ORF">FW784_13555</name>
</gene>
<dbReference type="Gene3D" id="2.70.70.10">
    <property type="entry name" value="Glucose Permease (Domain IIA)"/>
    <property type="match status" value="1"/>
</dbReference>
<dbReference type="Gene3D" id="1.10.101.10">
    <property type="entry name" value="PGBD-like superfamily/PGBD"/>
    <property type="match status" value="1"/>
</dbReference>
<feature type="domain" description="Peptidoglycan binding-like" evidence="1">
    <location>
        <begin position="196"/>
        <end position="255"/>
    </location>
</feature>
<proteinExistence type="predicted"/>
<reference evidence="2 3" key="1">
    <citation type="submission" date="2019-08" db="EMBL/GenBank/DDBJ databases">
        <title>Draft genome sequence of Lysobacter sp. UKS-15.</title>
        <authorList>
            <person name="Im W.-T."/>
        </authorList>
    </citation>
    <scope>NUCLEOTIDE SEQUENCE [LARGE SCALE GENOMIC DNA]</scope>
    <source>
        <strain evidence="2 3">UKS-15</strain>
    </source>
</reference>
<dbReference type="InterPro" id="IPR036366">
    <property type="entry name" value="PGBDSf"/>
</dbReference>
<evidence type="ECO:0000313" key="3">
    <source>
        <dbReference type="Proteomes" id="UP000323164"/>
    </source>
</evidence>
<dbReference type="Pfam" id="PF01471">
    <property type="entry name" value="PG_binding_1"/>
    <property type="match status" value="1"/>
</dbReference>
<dbReference type="OrthoDB" id="6046149at2"/>
<dbReference type="InterPro" id="IPR011055">
    <property type="entry name" value="Dup_hybrid_motif"/>
</dbReference>
<protein>
    <submittedName>
        <fullName evidence="2">Peptidoglycan-binding protein</fullName>
    </submittedName>
</protein>
<organism evidence="2 3">
    <name type="scientific">Cognatilysobacter lacus</name>
    <dbReference type="NCBI Taxonomy" id="1643323"/>
    <lineage>
        <taxon>Bacteria</taxon>
        <taxon>Pseudomonadati</taxon>
        <taxon>Pseudomonadota</taxon>
        <taxon>Gammaproteobacteria</taxon>
        <taxon>Lysobacterales</taxon>
        <taxon>Lysobacteraceae</taxon>
        <taxon>Cognatilysobacter</taxon>
    </lineage>
</organism>
<dbReference type="InterPro" id="IPR002477">
    <property type="entry name" value="Peptidoglycan-bd-like"/>
</dbReference>
<keyword evidence="3" id="KW-1185">Reference proteome</keyword>
<evidence type="ECO:0000313" key="2">
    <source>
        <dbReference type="EMBL" id="TZF81675.1"/>
    </source>
</evidence>
<accession>A0A5D8YG05</accession>
<dbReference type="EMBL" id="VTRV01000232">
    <property type="protein sequence ID" value="TZF81675.1"/>
    <property type="molecule type" value="Genomic_DNA"/>
</dbReference>
<sequence>MSRYTITESVGSHVESVQRYEDLEKHHPSSGQEPGRDYATVDGRLEEVRHVGGHTYVKKDMIFAVDHGGPTNIPAPANGFVHYLHDPTNAVRIYDRPFGEPGAVMLAQVLHMRPGTSPAEGSRVEYGAPLGRMGDTGTPGSIHAHIEMEPGAFRRYIADIERGAITPDRHPSGPNPAPLPGGDAMVDGVLRAGEHGTQVRSLQQRLNALGVHDAHGRAIPVDGDFGARTDEALRNFQRAQGLGVDGVAGRDTFAA</sequence>
<dbReference type="AlphaFoldDB" id="A0A5D8YG05"/>
<dbReference type="SUPFAM" id="SSF47090">
    <property type="entry name" value="PGBD-like"/>
    <property type="match status" value="1"/>
</dbReference>